<dbReference type="PANTHER" id="PTHR23131:SF0">
    <property type="entry name" value="ENDORIBONUCLEASE LACTB2"/>
    <property type="match status" value="1"/>
</dbReference>
<dbReference type="SUPFAM" id="SSF56281">
    <property type="entry name" value="Metallo-hydrolase/oxidoreductase"/>
    <property type="match status" value="1"/>
</dbReference>
<proteinExistence type="inferred from homology"/>
<dbReference type="EMBL" id="HBUF01297093">
    <property type="protein sequence ID" value="CAG6690378.1"/>
    <property type="molecule type" value="Transcribed_RNA"/>
</dbReference>
<dbReference type="EMBL" id="HBUF01297088">
    <property type="protein sequence ID" value="CAG6690360.1"/>
    <property type="molecule type" value="Transcribed_RNA"/>
</dbReference>
<dbReference type="Pfam" id="PF17778">
    <property type="entry name" value="WHD_BLACT"/>
    <property type="match status" value="1"/>
</dbReference>
<organism evidence="7">
    <name type="scientific">Cacopsylla melanoneura</name>
    <dbReference type="NCBI Taxonomy" id="428564"/>
    <lineage>
        <taxon>Eukaryota</taxon>
        <taxon>Metazoa</taxon>
        <taxon>Ecdysozoa</taxon>
        <taxon>Arthropoda</taxon>
        <taxon>Hexapoda</taxon>
        <taxon>Insecta</taxon>
        <taxon>Pterygota</taxon>
        <taxon>Neoptera</taxon>
        <taxon>Paraneoptera</taxon>
        <taxon>Hemiptera</taxon>
        <taxon>Sternorrhyncha</taxon>
        <taxon>Psylloidea</taxon>
        <taxon>Psyllidae</taxon>
        <taxon>Psyllinae</taxon>
        <taxon>Cacopsylla</taxon>
    </lineage>
</organism>
<dbReference type="Gene3D" id="1.10.10.10">
    <property type="entry name" value="Winged helix-like DNA-binding domain superfamily/Winged helix DNA-binding domain"/>
    <property type="match status" value="1"/>
</dbReference>
<dbReference type="EMBL" id="HBUF01297090">
    <property type="protein sequence ID" value="CAG6690367.1"/>
    <property type="molecule type" value="Transcribed_RNA"/>
</dbReference>
<dbReference type="CDD" id="cd07722">
    <property type="entry name" value="LACTB2-like_MBL-fold"/>
    <property type="match status" value="1"/>
</dbReference>
<accession>A0A8D8TLW5</accession>
<comment type="similarity">
    <text evidence="1">Belongs to the metallo-beta-lactamase superfamily. Glyoxalase II family.</text>
</comment>
<name>A0A8D8TLW5_9HEMI</name>
<evidence type="ECO:0000259" key="6">
    <source>
        <dbReference type="SMART" id="SM00849"/>
    </source>
</evidence>
<dbReference type="EMBL" id="HBUF01297089">
    <property type="protein sequence ID" value="CAG6690364.1"/>
    <property type="molecule type" value="Transcribed_RNA"/>
</dbReference>
<dbReference type="EMBL" id="HBUF01297091">
    <property type="protein sequence ID" value="CAG6690370.1"/>
    <property type="molecule type" value="Transcribed_RNA"/>
</dbReference>
<dbReference type="GO" id="GO:0016787">
    <property type="term" value="F:hydrolase activity"/>
    <property type="evidence" value="ECO:0007669"/>
    <property type="project" value="UniProtKB-KW"/>
</dbReference>
<evidence type="ECO:0000256" key="1">
    <source>
        <dbReference type="ARBA" id="ARBA00006759"/>
    </source>
</evidence>
<keyword evidence="3" id="KW-0378">Hydrolase</keyword>
<dbReference type="EMBL" id="HBUF01021673">
    <property type="protein sequence ID" value="CAG6611409.1"/>
    <property type="molecule type" value="Transcribed_RNA"/>
</dbReference>
<dbReference type="InterPro" id="IPR047921">
    <property type="entry name" value="LACTB2-like_MBL-fold"/>
</dbReference>
<dbReference type="Pfam" id="PF00753">
    <property type="entry name" value="Lactamase_B"/>
    <property type="match status" value="1"/>
</dbReference>
<dbReference type="FunFam" id="3.60.15.10:FF:000017">
    <property type="entry name" value="Lactamase beta 2"/>
    <property type="match status" value="1"/>
</dbReference>
<dbReference type="InterPro" id="IPR036388">
    <property type="entry name" value="WH-like_DNA-bd_sf"/>
</dbReference>
<dbReference type="EMBL" id="HBUF01297087">
    <property type="protein sequence ID" value="CAG6690356.1"/>
    <property type="molecule type" value="Transcribed_RNA"/>
</dbReference>
<dbReference type="GO" id="GO:0046872">
    <property type="term" value="F:metal ion binding"/>
    <property type="evidence" value="ECO:0007669"/>
    <property type="project" value="UniProtKB-KW"/>
</dbReference>
<dbReference type="InterPro" id="IPR001279">
    <property type="entry name" value="Metallo-B-lactamas"/>
</dbReference>
<dbReference type="AlphaFoldDB" id="A0A8D8TLW5"/>
<sequence length="292" mass="32729">MSAKIPSVSQLSSRIIRVLGMNPGPMTLQGTNSYILGTGKRRLLLDTGEPDHLEYVNNLKQVLSKESISLEHIVLSHWHRDHVGGLQDIYKHINPDDATIWKHKGTDPESQSTDFMPENKTLQTLSDGQVLTVEGATLRVIHTPGHTTDSIILHLVEDNAVFSGDTILGEGTTVFADLISYLQSLARIRALNPDIIYPAHGPVVKEPIKTIDFYVKHREEREASILKILEEHKGQPKSTEEIVKIMYNDTLSSFLTQAAVYVTKKHLDKLLTESKAVRDEDKNWSLKTISKL</sequence>
<reference evidence="7" key="1">
    <citation type="submission" date="2021-05" db="EMBL/GenBank/DDBJ databases">
        <authorList>
            <person name="Alioto T."/>
            <person name="Alioto T."/>
            <person name="Gomez Garrido J."/>
        </authorList>
    </citation>
    <scope>NUCLEOTIDE SEQUENCE</scope>
</reference>
<evidence type="ECO:0000256" key="4">
    <source>
        <dbReference type="ARBA" id="ARBA00022833"/>
    </source>
</evidence>
<dbReference type="SMART" id="SM00849">
    <property type="entry name" value="Lactamase_B"/>
    <property type="match status" value="1"/>
</dbReference>
<evidence type="ECO:0000256" key="2">
    <source>
        <dbReference type="ARBA" id="ARBA00022723"/>
    </source>
</evidence>
<keyword evidence="2" id="KW-0479">Metal-binding</keyword>
<dbReference type="EMBL" id="HBUF01376105">
    <property type="protein sequence ID" value="CAG6728367.1"/>
    <property type="molecule type" value="Transcribed_RNA"/>
</dbReference>
<evidence type="ECO:0000256" key="5">
    <source>
        <dbReference type="ARBA" id="ARBA00069358"/>
    </source>
</evidence>
<evidence type="ECO:0000256" key="3">
    <source>
        <dbReference type="ARBA" id="ARBA00022801"/>
    </source>
</evidence>
<protein>
    <recommendedName>
        <fullName evidence="5">Beta-lactamase-like protein 2 homolog</fullName>
    </recommendedName>
</protein>
<dbReference type="EMBL" id="HBUF01021672">
    <property type="protein sequence ID" value="CAG6611408.1"/>
    <property type="molecule type" value="Transcribed_RNA"/>
</dbReference>
<dbReference type="EMBL" id="HBUF01376104">
    <property type="protein sequence ID" value="CAG6728366.1"/>
    <property type="molecule type" value="Transcribed_RNA"/>
</dbReference>
<dbReference type="EMBL" id="HBUF01297092">
    <property type="protein sequence ID" value="CAG6690374.1"/>
    <property type="molecule type" value="Transcribed_RNA"/>
</dbReference>
<dbReference type="Gene3D" id="3.60.15.10">
    <property type="entry name" value="Ribonuclease Z/Hydroxyacylglutathione hydrolase-like"/>
    <property type="match status" value="1"/>
</dbReference>
<dbReference type="PANTHER" id="PTHR23131">
    <property type="entry name" value="ENDORIBONUCLEASE LACTB2"/>
    <property type="match status" value="1"/>
</dbReference>
<dbReference type="EMBL" id="HBUF01297086">
    <property type="protein sequence ID" value="CAG6690354.1"/>
    <property type="molecule type" value="Transcribed_RNA"/>
</dbReference>
<dbReference type="InterPro" id="IPR036866">
    <property type="entry name" value="RibonucZ/Hydroxyglut_hydro"/>
</dbReference>
<feature type="domain" description="Metallo-beta-lactamase" evidence="6">
    <location>
        <begin position="30"/>
        <end position="200"/>
    </location>
</feature>
<dbReference type="GO" id="GO:0031123">
    <property type="term" value="P:RNA 3'-end processing"/>
    <property type="evidence" value="ECO:0007669"/>
    <property type="project" value="UniProtKB-ARBA"/>
</dbReference>
<dbReference type="EMBL" id="HBUF01297085">
    <property type="protein sequence ID" value="CAG6690351.1"/>
    <property type="molecule type" value="Transcribed_RNA"/>
</dbReference>
<dbReference type="InterPro" id="IPR041516">
    <property type="entry name" value="LACTB2_WH"/>
</dbReference>
<evidence type="ECO:0000313" key="7">
    <source>
        <dbReference type="EMBL" id="CAG6690354.1"/>
    </source>
</evidence>
<keyword evidence="4" id="KW-0862">Zinc</keyword>
<dbReference type="InterPro" id="IPR050662">
    <property type="entry name" value="Sec-metab_biosynth-thioest"/>
</dbReference>